<accession>A0ABW8YS52</accession>
<gene>
    <name evidence="2" type="ORF">ABS766_01670</name>
</gene>
<name>A0ABW8YS52_9FLAO</name>
<dbReference type="EMBL" id="JBELPZ010000001">
    <property type="protein sequence ID" value="MFL9843116.1"/>
    <property type="molecule type" value="Genomic_DNA"/>
</dbReference>
<evidence type="ECO:0000313" key="3">
    <source>
        <dbReference type="Proteomes" id="UP001629156"/>
    </source>
</evidence>
<comment type="caution">
    <text evidence="2">The sequence shown here is derived from an EMBL/GenBank/DDBJ whole genome shotgun (WGS) entry which is preliminary data.</text>
</comment>
<reference evidence="2 3" key="1">
    <citation type="submission" date="2024-06" db="EMBL/GenBank/DDBJ databases">
        <authorList>
            <person name="Kaempfer P."/>
            <person name="Viver T."/>
        </authorList>
    </citation>
    <scope>NUCLEOTIDE SEQUENCE [LARGE SCALE GENOMIC DNA]</scope>
    <source>
        <strain evidence="2 3">ST-119</strain>
    </source>
</reference>
<dbReference type="CDD" id="cd04301">
    <property type="entry name" value="NAT_SF"/>
    <property type="match status" value="1"/>
</dbReference>
<dbReference type="EC" id="2.3.1.-" evidence="2"/>
<dbReference type="RefSeq" id="WP_408083349.1">
    <property type="nucleotide sequence ID" value="NZ_JBELPZ010000001.1"/>
</dbReference>
<protein>
    <submittedName>
        <fullName evidence="2">GNAT family N-acetyltransferase</fullName>
        <ecNumber evidence="2">2.3.1.-</ecNumber>
    </submittedName>
</protein>
<dbReference type="PANTHER" id="PTHR31435:SF9">
    <property type="entry name" value="PROTEIN NATD1"/>
    <property type="match status" value="1"/>
</dbReference>
<proteinExistence type="predicted"/>
<dbReference type="Gene3D" id="3.40.630.30">
    <property type="match status" value="1"/>
</dbReference>
<dbReference type="Pfam" id="PF14542">
    <property type="entry name" value="Acetyltransf_CG"/>
    <property type="match status" value="1"/>
</dbReference>
<sequence>MEDISFTINDEYNQFELDIEGGSAFLEYFQEEDKLFLTHTEVSKELRGKGYAAELVKRTLQYAKDNNLMVVPGCSYVAHYVNEHPEWNSVLSEGYRM</sequence>
<evidence type="ECO:0000313" key="2">
    <source>
        <dbReference type="EMBL" id="MFL9843116.1"/>
    </source>
</evidence>
<dbReference type="SUPFAM" id="SSF55729">
    <property type="entry name" value="Acyl-CoA N-acyltransferases (Nat)"/>
    <property type="match status" value="1"/>
</dbReference>
<evidence type="ECO:0000259" key="1">
    <source>
        <dbReference type="PROSITE" id="PS51729"/>
    </source>
</evidence>
<dbReference type="PANTHER" id="PTHR31435">
    <property type="entry name" value="PROTEIN NATD1"/>
    <property type="match status" value="1"/>
</dbReference>
<dbReference type="GO" id="GO:0016746">
    <property type="term" value="F:acyltransferase activity"/>
    <property type="evidence" value="ECO:0007669"/>
    <property type="project" value="UniProtKB-KW"/>
</dbReference>
<dbReference type="InterPro" id="IPR031165">
    <property type="entry name" value="GNAT_YJDJ"/>
</dbReference>
<keyword evidence="2" id="KW-0012">Acyltransferase</keyword>
<dbReference type="InterPro" id="IPR016181">
    <property type="entry name" value="Acyl_CoA_acyltransferase"/>
</dbReference>
<dbReference type="PROSITE" id="PS51729">
    <property type="entry name" value="GNAT_YJDJ"/>
    <property type="match status" value="1"/>
</dbReference>
<keyword evidence="3" id="KW-1185">Reference proteome</keyword>
<dbReference type="Proteomes" id="UP001629156">
    <property type="component" value="Unassembled WGS sequence"/>
</dbReference>
<keyword evidence="2" id="KW-0808">Transferase</keyword>
<dbReference type="InterPro" id="IPR045057">
    <property type="entry name" value="Gcn5-rel_NAT"/>
</dbReference>
<feature type="domain" description="N-acetyltransferase" evidence="1">
    <location>
        <begin position="7"/>
        <end position="92"/>
    </location>
</feature>
<organism evidence="2 3">
    <name type="scientific">Flavobacterium rhizosphaerae</name>
    <dbReference type="NCBI Taxonomy" id="3163298"/>
    <lineage>
        <taxon>Bacteria</taxon>
        <taxon>Pseudomonadati</taxon>
        <taxon>Bacteroidota</taxon>
        <taxon>Flavobacteriia</taxon>
        <taxon>Flavobacteriales</taxon>
        <taxon>Flavobacteriaceae</taxon>
        <taxon>Flavobacterium</taxon>
    </lineage>
</organism>